<feature type="region of interest" description="Disordered" evidence="1">
    <location>
        <begin position="715"/>
        <end position="751"/>
    </location>
</feature>
<evidence type="ECO:0000313" key="3">
    <source>
        <dbReference type="EMBL" id="KAK4884412.1"/>
    </source>
</evidence>
<evidence type="ECO:0000256" key="1">
    <source>
        <dbReference type="SAM" id="MobiDB-lite"/>
    </source>
</evidence>
<keyword evidence="2" id="KW-0732">Signal</keyword>
<proteinExistence type="predicted"/>
<organism evidence="3 4">
    <name type="scientific">Aquatica leii</name>
    <dbReference type="NCBI Taxonomy" id="1421715"/>
    <lineage>
        <taxon>Eukaryota</taxon>
        <taxon>Metazoa</taxon>
        <taxon>Ecdysozoa</taxon>
        <taxon>Arthropoda</taxon>
        <taxon>Hexapoda</taxon>
        <taxon>Insecta</taxon>
        <taxon>Pterygota</taxon>
        <taxon>Neoptera</taxon>
        <taxon>Endopterygota</taxon>
        <taxon>Coleoptera</taxon>
        <taxon>Polyphaga</taxon>
        <taxon>Elateriformia</taxon>
        <taxon>Elateroidea</taxon>
        <taxon>Lampyridae</taxon>
        <taxon>Luciolinae</taxon>
        <taxon>Aquatica</taxon>
    </lineage>
</organism>
<gene>
    <name evidence="3" type="ORF">RN001_000683</name>
</gene>
<name>A0AAN7PF91_9COLE</name>
<feature type="compositionally biased region" description="Basic and acidic residues" evidence="1">
    <location>
        <begin position="96"/>
        <end position="105"/>
    </location>
</feature>
<keyword evidence="4" id="KW-1185">Reference proteome</keyword>
<feature type="compositionally biased region" description="Polar residues" evidence="1">
    <location>
        <begin position="722"/>
        <end position="737"/>
    </location>
</feature>
<feature type="chain" id="PRO_5042892668" evidence="2">
    <location>
        <begin position="21"/>
        <end position="751"/>
    </location>
</feature>
<comment type="caution">
    <text evidence="3">The sequence shown here is derived from an EMBL/GenBank/DDBJ whole genome shotgun (WGS) entry which is preliminary data.</text>
</comment>
<reference evidence="4" key="1">
    <citation type="submission" date="2023-01" db="EMBL/GenBank/DDBJ databases">
        <title>Key to firefly adult light organ development and bioluminescence: homeobox transcription factors regulate luciferase expression and transportation to peroxisome.</title>
        <authorList>
            <person name="Fu X."/>
        </authorList>
    </citation>
    <scope>NUCLEOTIDE SEQUENCE [LARGE SCALE GENOMIC DNA]</scope>
</reference>
<accession>A0AAN7PF91</accession>
<dbReference type="Proteomes" id="UP001353858">
    <property type="component" value="Unassembled WGS sequence"/>
</dbReference>
<sequence>MFRLLLLYCISIALISIVSSYVPVKGGRHSIKPNEESNTEANHHEVKHDQVIYPLIIENHDLTPKVLNNEKVSFETHNQDQSNKDSNFKSVLEDTNKSAVQEHNHKSTTLNGNREEEIQLNQSKNDTTVSHTENHHIKNEHEEKRIFKEVKENFHHDEVTIRNQVIFKDPASIDHNTHKNVAQNEHKISLNEDQHKVSVSNLDGKNVEHKHNEHFVHISNKDNPSNYHVEQHTSFDGVKIDNQEKVSRDHHSEKIDFKVPVLPGSFDLQTKVGHKDKVNNLGNNHFNVFQEIEHQSNVAASLDNFNKNINVHDTVHKKPDSAFVDISNNNGFKGSLSNKEINSAHHHDDKTSNTHQILVDSKQHENVHSDHVSKIDGFNLYDQKHVSTEEKGHNYEEGSISNTKPTVETSKHKTFLRGAVEEELYYPVPFAGEPHDSFEKHHPMFDSHHHYEGVASFDDKKQTNGHKILINNDQHKVSIGELDNKNVENSHNTHFLQIPNKSDPANHHIEQHSSFDGVVINKQQKCREDVNSAKVDIEVPFLASTLDLQEKNNNDHKPNNHDQNTECTLYAQNHGVSVEENNHNFDSKVIFNKNKDLHNTRNTDISKKEGPLGSVVGGTASDFLNTGSIDKNFNTQKPGYNFHHETELHHHVPFDHGAHDSFEKPHFEHHHPKFEGHHHGHHFHQHKFEDSSEESGLARTSETLFIPEVPTCSSDIVAPTPLTRSEGQQTELKISSHTPHKEKLRSQLKRF</sequence>
<dbReference type="AlphaFoldDB" id="A0AAN7PF91"/>
<dbReference type="EMBL" id="JARPUR010000001">
    <property type="protein sequence ID" value="KAK4884412.1"/>
    <property type="molecule type" value="Genomic_DNA"/>
</dbReference>
<feature type="region of interest" description="Disordered" evidence="1">
    <location>
        <begin position="96"/>
        <end position="116"/>
    </location>
</feature>
<protein>
    <submittedName>
        <fullName evidence="3">Uncharacterized protein</fullName>
    </submittedName>
</protein>
<evidence type="ECO:0000313" key="4">
    <source>
        <dbReference type="Proteomes" id="UP001353858"/>
    </source>
</evidence>
<feature type="signal peptide" evidence="2">
    <location>
        <begin position="1"/>
        <end position="20"/>
    </location>
</feature>
<evidence type="ECO:0000256" key="2">
    <source>
        <dbReference type="SAM" id="SignalP"/>
    </source>
</evidence>